<reference evidence="9" key="1">
    <citation type="journal article" date="2019" name="Int. J. Syst. Evol. Microbiol.">
        <title>The Global Catalogue of Microorganisms (GCM) 10K type strain sequencing project: providing services to taxonomists for standard genome sequencing and annotation.</title>
        <authorList>
            <consortium name="The Broad Institute Genomics Platform"/>
            <consortium name="The Broad Institute Genome Sequencing Center for Infectious Disease"/>
            <person name="Wu L."/>
            <person name="Ma J."/>
        </authorList>
    </citation>
    <scope>NUCLEOTIDE SEQUENCE [LARGE SCALE GENOMIC DNA]</scope>
    <source>
        <strain evidence="9">JCM 17688</strain>
    </source>
</reference>
<dbReference type="InterPro" id="IPR001497">
    <property type="entry name" value="MethylDNA_cys_MeTrfase_AS"/>
</dbReference>
<evidence type="ECO:0000256" key="6">
    <source>
        <dbReference type="ARBA" id="ARBA00049348"/>
    </source>
</evidence>
<dbReference type="PROSITE" id="PS00374">
    <property type="entry name" value="MGMT"/>
    <property type="match status" value="1"/>
</dbReference>
<gene>
    <name evidence="8" type="ORF">GCM10023147_09850</name>
</gene>
<feature type="domain" description="Methylated-DNA-[protein]-cysteine S-methyltransferase DNA binding" evidence="7">
    <location>
        <begin position="87"/>
        <end position="167"/>
    </location>
</feature>
<dbReference type="NCBIfam" id="TIGR00589">
    <property type="entry name" value="ogt"/>
    <property type="match status" value="1"/>
</dbReference>
<dbReference type="InterPro" id="IPR036388">
    <property type="entry name" value="WH-like_DNA-bd_sf"/>
</dbReference>
<dbReference type="Proteomes" id="UP001500635">
    <property type="component" value="Unassembled WGS sequence"/>
</dbReference>
<organism evidence="8 9">
    <name type="scientific">Tsukamurella soli</name>
    <dbReference type="NCBI Taxonomy" id="644556"/>
    <lineage>
        <taxon>Bacteria</taxon>
        <taxon>Bacillati</taxon>
        <taxon>Actinomycetota</taxon>
        <taxon>Actinomycetes</taxon>
        <taxon>Mycobacteriales</taxon>
        <taxon>Tsukamurellaceae</taxon>
        <taxon>Tsukamurella</taxon>
    </lineage>
</organism>
<comment type="caution">
    <text evidence="8">The sequence shown here is derived from an EMBL/GenBank/DDBJ whole genome shotgun (WGS) entry which is preliminary data.</text>
</comment>
<evidence type="ECO:0000313" key="9">
    <source>
        <dbReference type="Proteomes" id="UP001500635"/>
    </source>
</evidence>
<dbReference type="SUPFAM" id="SSF53155">
    <property type="entry name" value="Methylated DNA-protein cysteine methyltransferase domain"/>
    <property type="match status" value="1"/>
</dbReference>
<comment type="catalytic activity">
    <reaction evidence="1">
        <text>a 4-O-methyl-thymidine in DNA + L-cysteinyl-[protein] = a thymidine in DNA + S-methyl-L-cysteinyl-[protein]</text>
        <dbReference type="Rhea" id="RHEA:53428"/>
        <dbReference type="Rhea" id="RHEA-COMP:10131"/>
        <dbReference type="Rhea" id="RHEA-COMP:10132"/>
        <dbReference type="Rhea" id="RHEA-COMP:13555"/>
        <dbReference type="Rhea" id="RHEA-COMP:13556"/>
        <dbReference type="ChEBI" id="CHEBI:29950"/>
        <dbReference type="ChEBI" id="CHEBI:82612"/>
        <dbReference type="ChEBI" id="CHEBI:137386"/>
        <dbReference type="ChEBI" id="CHEBI:137387"/>
        <dbReference type="EC" id="2.1.1.63"/>
    </reaction>
</comment>
<sequence length="173" mass="17534">MEGFVVFDTDIGTCALAWNDAALTGVQLPEAAVDALRERARRLHPGAVEGRPPAHARAAIAAITDLVGTGEGDLSGIALDMSGVAAFACDVYTAARRIPVGSTATYGEIAAQIGRPGSARAVGRALGANPYAIVVPCHRVLAAGGRSGGFSAGGGVATKMRLLAREQAVLGLW</sequence>
<keyword evidence="4" id="KW-0227">DNA damage</keyword>
<evidence type="ECO:0000256" key="1">
    <source>
        <dbReference type="ARBA" id="ARBA00001286"/>
    </source>
</evidence>
<evidence type="ECO:0000259" key="7">
    <source>
        <dbReference type="Pfam" id="PF01035"/>
    </source>
</evidence>
<dbReference type="InterPro" id="IPR014048">
    <property type="entry name" value="MethylDNA_cys_MeTrfase_DNA-bd"/>
</dbReference>
<evidence type="ECO:0000256" key="2">
    <source>
        <dbReference type="ARBA" id="ARBA00022603"/>
    </source>
</evidence>
<evidence type="ECO:0000256" key="4">
    <source>
        <dbReference type="ARBA" id="ARBA00022763"/>
    </source>
</evidence>
<evidence type="ECO:0000256" key="5">
    <source>
        <dbReference type="ARBA" id="ARBA00023204"/>
    </source>
</evidence>
<protein>
    <submittedName>
        <fullName evidence="8">Methylated-DNA--[protein]-cysteine S-methyltransferase</fullName>
    </submittedName>
</protein>
<keyword evidence="5" id="KW-0234">DNA repair</keyword>
<dbReference type="SUPFAM" id="SSF46767">
    <property type="entry name" value="Methylated DNA-protein cysteine methyltransferase, C-terminal domain"/>
    <property type="match status" value="1"/>
</dbReference>
<proteinExistence type="predicted"/>
<dbReference type="PANTHER" id="PTHR10815">
    <property type="entry name" value="METHYLATED-DNA--PROTEIN-CYSTEINE METHYLTRANSFERASE"/>
    <property type="match status" value="1"/>
</dbReference>
<dbReference type="InterPro" id="IPR036631">
    <property type="entry name" value="MGMT_N_sf"/>
</dbReference>
<dbReference type="Pfam" id="PF01035">
    <property type="entry name" value="DNA_binding_1"/>
    <property type="match status" value="1"/>
</dbReference>
<keyword evidence="2" id="KW-0489">Methyltransferase</keyword>
<dbReference type="Gene3D" id="1.10.10.10">
    <property type="entry name" value="Winged helix-like DNA-binding domain superfamily/Winged helix DNA-binding domain"/>
    <property type="match status" value="1"/>
</dbReference>
<dbReference type="PANTHER" id="PTHR10815:SF5">
    <property type="entry name" value="METHYLATED-DNA--PROTEIN-CYSTEINE METHYLTRANSFERASE"/>
    <property type="match status" value="1"/>
</dbReference>
<keyword evidence="9" id="KW-1185">Reference proteome</keyword>
<accession>A0ABP8J7P7</accession>
<evidence type="ECO:0000313" key="8">
    <source>
        <dbReference type="EMBL" id="GAA4386508.1"/>
    </source>
</evidence>
<dbReference type="EMBL" id="BAABFR010000010">
    <property type="protein sequence ID" value="GAA4386508.1"/>
    <property type="molecule type" value="Genomic_DNA"/>
</dbReference>
<dbReference type="InterPro" id="IPR036217">
    <property type="entry name" value="MethylDNA_cys_MeTrfase_DNAb"/>
</dbReference>
<dbReference type="RefSeq" id="WP_344991720.1">
    <property type="nucleotide sequence ID" value="NZ_BAABFR010000010.1"/>
</dbReference>
<name>A0ABP8J7P7_9ACTN</name>
<dbReference type="CDD" id="cd06445">
    <property type="entry name" value="ATase"/>
    <property type="match status" value="1"/>
</dbReference>
<evidence type="ECO:0000256" key="3">
    <source>
        <dbReference type="ARBA" id="ARBA00022679"/>
    </source>
</evidence>
<keyword evidence="3" id="KW-0808">Transferase</keyword>
<comment type="catalytic activity">
    <reaction evidence="6">
        <text>a 6-O-methyl-2'-deoxyguanosine in DNA + L-cysteinyl-[protein] = S-methyl-L-cysteinyl-[protein] + a 2'-deoxyguanosine in DNA</text>
        <dbReference type="Rhea" id="RHEA:24000"/>
        <dbReference type="Rhea" id="RHEA-COMP:10131"/>
        <dbReference type="Rhea" id="RHEA-COMP:10132"/>
        <dbReference type="Rhea" id="RHEA-COMP:11367"/>
        <dbReference type="Rhea" id="RHEA-COMP:11368"/>
        <dbReference type="ChEBI" id="CHEBI:29950"/>
        <dbReference type="ChEBI" id="CHEBI:82612"/>
        <dbReference type="ChEBI" id="CHEBI:85445"/>
        <dbReference type="ChEBI" id="CHEBI:85448"/>
        <dbReference type="EC" id="2.1.1.63"/>
    </reaction>
</comment>